<feature type="region of interest" description="Disordered" evidence="15">
    <location>
        <begin position="426"/>
        <end position="508"/>
    </location>
</feature>
<comment type="function">
    <text evidence="13">Catalytic subunit of the glycosylphosphatidylinositol-mannosyltransferase I complex which catalyzes the transfer of the first mannose, via an alpha-1,4 bond from a dolichol-phosphate-mannose (Dol-P-Man) to the glucosaminyl acyl phosphatidylinositol (GlcN-(acyl)PI) intermediate to generate alpha-D-Man-(1-&gt;4)-alpha-D-GlcN-(1-&gt;6)-(1-radyl,2-acyl-sn-glycero-3-phospho)-2-acyl-inositol and participates in the sixth step of the glycosylphosphatidylinositol-anchor biosynthesis.</text>
</comment>
<dbReference type="GO" id="GO:0006506">
    <property type="term" value="P:GPI anchor biosynthetic process"/>
    <property type="evidence" value="ECO:0007669"/>
    <property type="project" value="UniProtKB-UniPathway"/>
</dbReference>
<evidence type="ECO:0000256" key="16">
    <source>
        <dbReference type="SAM" id="Phobius"/>
    </source>
</evidence>
<keyword evidence="4" id="KW-0337">GPI-anchor biosynthesis</keyword>
<comment type="subcellular location">
    <subcellularLocation>
        <location evidence="1">Endoplasmic reticulum membrane</location>
        <topology evidence="1">Multi-pass membrane protein</topology>
    </subcellularLocation>
</comment>
<evidence type="ECO:0000256" key="2">
    <source>
        <dbReference type="ARBA" id="ARBA00004687"/>
    </source>
</evidence>
<dbReference type="InterPro" id="IPR007704">
    <property type="entry name" value="PIG-M"/>
</dbReference>
<comment type="caution">
    <text evidence="17">The sequence shown here is derived from an EMBL/GenBank/DDBJ whole genome shotgun (WGS) entry which is preliminary data.</text>
</comment>
<evidence type="ECO:0000256" key="7">
    <source>
        <dbReference type="ARBA" id="ARBA00022692"/>
    </source>
</evidence>
<evidence type="ECO:0000256" key="14">
    <source>
        <dbReference type="ARBA" id="ARBA00093608"/>
    </source>
</evidence>
<dbReference type="Proteomes" id="UP000736164">
    <property type="component" value="Unassembled WGS sequence"/>
</dbReference>
<organism evidence="17 18">
    <name type="scientific">Atractosteus spatula</name>
    <name type="common">Alligator gar</name>
    <name type="synonym">Lepisosteus spatula</name>
    <dbReference type="NCBI Taxonomy" id="7917"/>
    <lineage>
        <taxon>Eukaryota</taxon>
        <taxon>Metazoa</taxon>
        <taxon>Chordata</taxon>
        <taxon>Craniata</taxon>
        <taxon>Vertebrata</taxon>
        <taxon>Euteleostomi</taxon>
        <taxon>Actinopterygii</taxon>
        <taxon>Neopterygii</taxon>
        <taxon>Holostei</taxon>
        <taxon>Semionotiformes</taxon>
        <taxon>Lepisosteidae</taxon>
        <taxon>Atractosteus</taxon>
    </lineage>
</organism>
<evidence type="ECO:0000256" key="8">
    <source>
        <dbReference type="ARBA" id="ARBA00022824"/>
    </source>
</evidence>
<protein>
    <recommendedName>
        <fullName evidence="14">GPI alpha-1,4-mannosyltransferase I, catalytic subunit</fullName>
    </recommendedName>
    <alternativeName>
        <fullName evidence="12">GPI mannosyltransferase I</fullName>
    </alternativeName>
    <alternativeName>
        <fullName evidence="11">Phosphatidylinositol-glycan biosynthesis class M protein</fullName>
    </alternativeName>
</protein>
<keyword evidence="9 16" id="KW-1133">Transmembrane helix</keyword>
<dbReference type="EMBL" id="JAAWVO010053168">
    <property type="protein sequence ID" value="MBN3321016.1"/>
    <property type="molecule type" value="Genomic_DNA"/>
</dbReference>
<feature type="non-terminal residue" evidence="17">
    <location>
        <position position="1"/>
    </location>
</feature>
<evidence type="ECO:0000256" key="15">
    <source>
        <dbReference type="SAM" id="MobiDB-lite"/>
    </source>
</evidence>
<keyword evidence="6" id="KW-0808">Transferase</keyword>
<dbReference type="GO" id="GO:0004376">
    <property type="term" value="F:GPI mannosyltransferase activity"/>
    <property type="evidence" value="ECO:0007669"/>
    <property type="project" value="InterPro"/>
</dbReference>
<accession>A0A8J7P0C2</accession>
<dbReference type="PANTHER" id="PTHR12886">
    <property type="entry name" value="PIG-M MANNOSYLTRANSFERASE"/>
    <property type="match status" value="1"/>
</dbReference>
<dbReference type="PANTHER" id="PTHR12886:SF0">
    <property type="entry name" value="GPI MANNOSYLTRANSFERASE 1"/>
    <property type="match status" value="1"/>
</dbReference>
<evidence type="ECO:0000313" key="17">
    <source>
        <dbReference type="EMBL" id="MBN3321016.1"/>
    </source>
</evidence>
<keyword evidence="8" id="KW-0256">Endoplasmic reticulum</keyword>
<evidence type="ECO:0000256" key="5">
    <source>
        <dbReference type="ARBA" id="ARBA00022676"/>
    </source>
</evidence>
<feature type="transmembrane region" description="Helical" evidence="16">
    <location>
        <begin position="208"/>
        <end position="230"/>
    </location>
</feature>
<comment type="pathway">
    <text evidence="2">Glycolipid biosynthesis; glycosylphosphatidylinositol-anchor biosynthesis.</text>
</comment>
<dbReference type="GO" id="GO:0005789">
    <property type="term" value="C:endoplasmic reticulum membrane"/>
    <property type="evidence" value="ECO:0007669"/>
    <property type="project" value="UniProtKB-SubCell"/>
</dbReference>
<evidence type="ECO:0000313" key="18">
    <source>
        <dbReference type="Proteomes" id="UP000736164"/>
    </source>
</evidence>
<dbReference type="AlphaFoldDB" id="A0A8J7P0C2"/>
<feature type="transmembrane region" description="Helical" evidence="16">
    <location>
        <begin position="16"/>
        <end position="35"/>
    </location>
</feature>
<feature type="transmembrane region" description="Helical" evidence="16">
    <location>
        <begin position="141"/>
        <end position="158"/>
    </location>
</feature>
<gene>
    <name evidence="17" type="primary">Pigm</name>
    <name evidence="17" type="ORF">GTO95_0017656</name>
</gene>
<evidence type="ECO:0000256" key="9">
    <source>
        <dbReference type="ARBA" id="ARBA00022989"/>
    </source>
</evidence>
<proteinExistence type="inferred from homology"/>
<sequence length="728" mass="80501">MAAFRDWTTALLLKKGALFGTAYVMRILLVFYGMYQDKVMVVKYTDVDYHVFTDASRFVTQGSSPYKRATYRYTPLLAWILTPNVYVAAVFGKLLFVTCDVLSALLLHELLRLRGLGSPAACRYCALWLLNPLPMGVSSRGNAESLLAVLVVATLYLLERGRLSRAALCYGLAVHMKIYPATYAIPIALSLQRRPAPTLLSGLLSRDLLLFAAVAGATFCGLGLVFYHMYGWDFVEHTYLYHVTRRDIRHNFSAYFYMLYLTAESRASLALGLAAFLPQLVLLLLTSLAFHPDLAFCCFLHTAVFVSFNKVCTSQYFLWYLCLLPLVLPCLTLSLKQGLGLLGLWFVGQRVGGEEKPGFGGAVGENQGVSLGANAHWRKFRYAGSPGNVSPDWVERAPGHCWDEHAGVADLASDLGPQPPHLPRLRAGACKSGRGGHAAVPQTAMRGQSRRGDELRGNVTQSRGKHADTPAEQHISGQGPPRQQSRAGAGRRRDGAGRAPPAGSWRGTCTRSCAIEKNSETTQAEELTSRISLLYTSAADCRVHPSVILFPKSSEQQKPKEKIYDMATGISPSNGFMEQLVAVLVFRELWTCCEQPHPFFRMDWERRALLEESNEQNAAPFPPAVLCRRASGGCGVLDPRERRWSRAEKTAQSLHPKSRHDVVLRLMPVCVGKRFPLWDRAALRSRSFLQGWSPAAAGLLSSDRQIVFITTFLRSEPSLLAVTQPAAE</sequence>
<evidence type="ECO:0000256" key="4">
    <source>
        <dbReference type="ARBA" id="ARBA00022502"/>
    </source>
</evidence>
<name>A0A8J7P0C2_ATRSP</name>
<keyword evidence="18" id="KW-1185">Reference proteome</keyword>
<dbReference type="UniPathway" id="UPA00196"/>
<evidence type="ECO:0000256" key="13">
    <source>
        <dbReference type="ARBA" id="ARBA00093408"/>
    </source>
</evidence>
<feature type="non-terminal residue" evidence="17">
    <location>
        <position position="728"/>
    </location>
</feature>
<evidence type="ECO:0000256" key="1">
    <source>
        <dbReference type="ARBA" id="ARBA00004477"/>
    </source>
</evidence>
<evidence type="ECO:0000256" key="11">
    <source>
        <dbReference type="ARBA" id="ARBA00031139"/>
    </source>
</evidence>
<feature type="transmembrane region" description="Helical" evidence="16">
    <location>
        <begin position="317"/>
        <end position="335"/>
    </location>
</feature>
<dbReference type="GO" id="GO:0051751">
    <property type="term" value="F:alpha-1,4-mannosyltransferase activity"/>
    <property type="evidence" value="ECO:0007669"/>
    <property type="project" value="InterPro"/>
</dbReference>
<reference evidence="17" key="1">
    <citation type="journal article" date="2021" name="Cell">
        <title>Tracing the genetic footprints of vertebrate landing in non-teleost ray-finned fishes.</title>
        <authorList>
            <person name="Bi X."/>
            <person name="Wang K."/>
            <person name="Yang L."/>
            <person name="Pan H."/>
            <person name="Jiang H."/>
            <person name="Wei Q."/>
            <person name="Fang M."/>
            <person name="Yu H."/>
            <person name="Zhu C."/>
            <person name="Cai Y."/>
            <person name="He Y."/>
            <person name="Gan X."/>
            <person name="Zeng H."/>
            <person name="Yu D."/>
            <person name="Zhu Y."/>
            <person name="Jiang H."/>
            <person name="Qiu Q."/>
            <person name="Yang H."/>
            <person name="Zhang Y.E."/>
            <person name="Wang W."/>
            <person name="Zhu M."/>
            <person name="He S."/>
            <person name="Zhang G."/>
        </authorList>
    </citation>
    <scope>NUCLEOTIDE SEQUENCE</scope>
    <source>
        <strain evidence="17">Allg_001</strain>
    </source>
</reference>
<keyword evidence="7 16" id="KW-0812">Transmembrane</keyword>
<dbReference type="Pfam" id="PF05007">
    <property type="entry name" value="Mannosyl_trans"/>
    <property type="match status" value="1"/>
</dbReference>
<feature type="transmembrane region" description="Helical" evidence="16">
    <location>
        <begin position="76"/>
        <end position="96"/>
    </location>
</feature>
<evidence type="ECO:0000256" key="12">
    <source>
        <dbReference type="ARBA" id="ARBA00032997"/>
    </source>
</evidence>
<dbReference type="GO" id="GO:1990529">
    <property type="term" value="C:glycosylphosphatidylinositol-mannosyltransferase I complex"/>
    <property type="evidence" value="ECO:0007669"/>
    <property type="project" value="TreeGrafter"/>
</dbReference>
<feature type="transmembrane region" description="Helical" evidence="16">
    <location>
        <begin position="293"/>
        <end position="311"/>
    </location>
</feature>
<comment type="similarity">
    <text evidence="3">Belongs to the PIGM family.</text>
</comment>
<evidence type="ECO:0000256" key="6">
    <source>
        <dbReference type="ARBA" id="ARBA00022679"/>
    </source>
</evidence>
<evidence type="ECO:0000256" key="10">
    <source>
        <dbReference type="ARBA" id="ARBA00023136"/>
    </source>
</evidence>
<keyword evidence="5 17" id="KW-0328">Glycosyltransferase</keyword>
<evidence type="ECO:0000256" key="3">
    <source>
        <dbReference type="ARBA" id="ARBA00011071"/>
    </source>
</evidence>
<keyword evidence="10 16" id="KW-0472">Membrane</keyword>